<evidence type="ECO:0000256" key="1">
    <source>
        <dbReference type="ARBA" id="ARBA00022692"/>
    </source>
</evidence>
<dbReference type="Gene3D" id="2.60.120.260">
    <property type="entry name" value="Galactose-binding domain-like"/>
    <property type="match status" value="1"/>
</dbReference>
<keyword evidence="4" id="KW-0472">Membrane</keyword>
<evidence type="ECO:0000256" key="4">
    <source>
        <dbReference type="ARBA" id="ARBA00023136"/>
    </source>
</evidence>
<comment type="subcellular location">
    <subcellularLocation>
        <location evidence="5">Nucleus inner membrane</location>
        <topology evidence="5">Single-pass type II membrane protein</topology>
    </subcellularLocation>
</comment>
<evidence type="ECO:0000256" key="2">
    <source>
        <dbReference type="ARBA" id="ARBA00022989"/>
    </source>
</evidence>
<evidence type="ECO:0000313" key="10">
    <source>
        <dbReference type="EMBL" id="KAK4806719.1"/>
    </source>
</evidence>
<dbReference type="PROSITE" id="PS51469">
    <property type="entry name" value="SUN"/>
    <property type="match status" value="1"/>
</dbReference>
<evidence type="ECO:0000313" key="8">
    <source>
        <dbReference type="EMBL" id="KAK4806717.1"/>
    </source>
</evidence>
<dbReference type="InterPro" id="IPR045119">
    <property type="entry name" value="SUN1-5"/>
</dbReference>
<dbReference type="Proteomes" id="UP001333110">
    <property type="component" value="Unassembled WGS sequence"/>
</dbReference>
<comment type="caution">
    <text evidence="10">The sequence shown here is derived from an EMBL/GenBank/DDBJ whole genome shotgun (WGS) entry which is preliminary data.</text>
</comment>
<organism evidence="10 11">
    <name type="scientific">Mycteria americana</name>
    <name type="common">Wood stork</name>
    <dbReference type="NCBI Taxonomy" id="33587"/>
    <lineage>
        <taxon>Eukaryota</taxon>
        <taxon>Metazoa</taxon>
        <taxon>Chordata</taxon>
        <taxon>Craniata</taxon>
        <taxon>Vertebrata</taxon>
        <taxon>Euteleostomi</taxon>
        <taxon>Archelosauria</taxon>
        <taxon>Archosauria</taxon>
        <taxon>Dinosauria</taxon>
        <taxon>Saurischia</taxon>
        <taxon>Theropoda</taxon>
        <taxon>Coelurosauria</taxon>
        <taxon>Aves</taxon>
        <taxon>Neognathae</taxon>
        <taxon>Neoaves</taxon>
        <taxon>Aequornithes</taxon>
        <taxon>Ciconiiformes</taxon>
        <taxon>Ciconiidae</taxon>
        <taxon>Mycteria</taxon>
    </lineage>
</organism>
<dbReference type="EMBL" id="JAUNZN010000035">
    <property type="protein sequence ID" value="KAK4806716.1"/>
    <property type="molecule type" value="Genomic_DNA"/>
</dbReference>
<dbReference type="AlphaFoldDB" id="A0AAN7RH96"/>
<dbReference type="PANTHER" id="PTHR12911">
    <property type="entry name" value="SAD1/UNC-84-LIKE PROTEIN-RELATED"/>
    <property type="match status" value="1"/>
</dbReference>
<feature type="domain" description="SUN" evidence="6">
    <location>
        <begin position="166"/>
        <end position="327"/>
    </location>
</feature>
<protein>
    <recommendedName>
        <fullName evidence="6">SUN domain-containing protein</fullName>
    </recommendedName>
</protein>
<evidence type="ECO:0000313" key="9">
    <source>
        <dbReference type="EMBL" id="KAK4806718.1"/>
    </source>
</evidence>
<keyword evidence="11" id="KW-1185">Reference proteome</keyword>
<sequence>MPGARTSADTERQPWKAHDLNGKTKALKTVTLALLVSLFSFDVVSLPVIQSQASRLARIPAASKRPATTVTVSPLLTFSRPAGDELGEALSETLTLQEQLRKLQEELYHLRWSVKDVAERALQEALKQAKLPGFTGWAVQEIINHFLEKLEENRVPMPDYALKSSGAAVIHSRTSPSFKNTKGKVLLFSLPVLDYVRSPELILEPENHPGNCWPFPGSQGHVFIKLSVPIIPRAVTMDHVSGTTFHGDSTSSAPKDFAVYGLKEEHEEQGTFLGQFTFQALLNPSQTFQLKNELSGFVNYIRLQVLSNWGHPDYTCLYRFRVHGDPPKDGGKVSVSSGNKFH</sequence>
<dbReference type="GO" id="GO:0043495">
    <property type="term" value="F:protein-membrane adaptor activity"/>
    <property type="evidence" value="ECO:0007669"/>
    <property type="project" value="TreeGrafter"/>
</dbReference>
<dbReference type="EMBL" id="JAUNZN010000035">
    <property type="protein sequence ID" value="KAK4806719.1"/>
    <property type="molecule type" value="Genomic_DNA"/>
</dbReference>
<gene>
    <name evidence="7" type="ORF">QYF61_007514</name>
    <name evidence="8" type="ORF">QYF61_007515</name>
    <name evidence="9" type="ORF">QYF61_007516</name>
    <name evidence="10" type="ORF">QYF61_007517</name>
</gene>
<dbReference type="PANTHER" id="PTHR12911:SF24">
    <property type="entry name" value="SUN DOMAIN-CONTAINING PROTEIN 3"/>
    <property type="match status" value="1"/>
</dbReference>
<dbReference type="InterPro" id="IPR012919">
    <property type="entry name" value="SUN_dom"/>
</dbReference>
<accession>A0AAN7RH96</accession>
<reference evidence="10 11" key="1">
    <citation type="journal article" date="2023" name="J. Hered.">
        <title>Chromosome-level genome of the wood stork (Mycteria americana) provides insight into avian chromosome evolution.</title>
        <authorList>
            <person name="Flamio R. Jr."/>
            <person name="Ramstad K.M."/>
        </authorList>
    </citation>
    <scope>NUCLEOTIDE SEQUENCE [LARGE SCALE GENOMIC DNA]</scope>
    <source>
        <strain evidence="10">JAX WOST 10</strain>
    </source>
</reference>
<evidence type="ECO:0000259" key="6">
    <source>
        <dbReference type="PROSITE" id="PS51469"/>
    </source>
</evidence>
<evidence type="ECO:0000256" key="3">
    <source>
        <dbReference type="ARBA" id="ARBA00023054"/>
    </source>
</evidence>
<keyword evidence="3" id="KW-0175">Coiled coil</keyword>
<dbReference type="EMBL" id="JAUNZN010000035">
    <property type="protein sequence ID" value="KAK4806718.1"/>
    <property type="molecule type" value="Genomic_DNA"/>
</dbReference>
<keyword evidence="2" id="KW-1133">Transmembrane helix</keyword>
<dbReference type="GO" id="GO:0005637">
    <property type="term" value="C:nuclear inner membrane"/>
    <property type="evidence" value="ECO:0007669"/>
    <property type="project" value="UniProtKB-SubCell"/>
</dbReference>
<dbReference type="Pfam" id="PF07738">
    <property type="entry name" value="Sad1_UNC"/>
    <property type="match status" value="1"/>
</dbReference>
<proteinExistence type="predicted"/>
<name>A0AAN7RH96_MYCAM</name>
<evidence type="ECO:0000313" key="11">
    <source>
        <dbReference type="Proteomes" id="UP001333110"/>
    </source>
</evidence>
<dbReference type="FunFam" id="2.60.120.260:FF:000009">
    <property type="entry name" value="SUN domain-containing protein 1 isoform X1"/>
    <property type="match status" value="1"/>
</dbReference>
<dbReference type="EMBL" id="JAUNZN010000035">
    <property type="protein sequence ID" value="KAK4806717.1"/>
    <property type="molecule type" value="Genomic_DNA"/>
</dbReference>
<keyword evidence="1" id="KW-0812">Transmembrane</keyword>
<evidence type="ECO:0000256" key="5">
    <source>
        <dbReference type="ARBA" id="ARBA00037816"/>
    </source>
</evidence>
<dbReference type="GO" id="GO:0034993">
    <property type="term" value="C:meiotic nuclear membrane microtubule tethering complex"/>
    <property type="evidence" value="ECO:0007669"/>
    <property type="project" value="TreeGrafter"/>
</dbReference>
<evidence type="ECO:0000313" key="7">
    <source>
        <dbReference type="EMBL" id="KAK4806716.1"/>
    </source>
</evidence>